<gene>
    <name evidence="2" type="ORF">GCM10007857_43090</name>
</gene>
<name>A0ABQ6B0B8_9BRAD</name>
<dbReference type="Proteomes" id="UP001156905">
    <property type="component" value="Unassembled WGS sequence"/>
</dbReference>
<accession>A0ABQ6B0B8</accession>
<comment type="caution">
    <text evidence="2">The sequence shown here is derived from an EMBL/GenBank/DDBJ whole genome shotgun (WGS) entry which is preliminary data.</text>
</comment>
<dbReference type="CDD" id="cd01066">
    <property type="entry name" value="APP_MetAP"/>
    <property type="match status" value="1"/>
</dbReference>
<dbReference type="InterPro" id="IPR000994">
    <property type="entry name" value="Pept_M24"/>
</dbReference>
<dbReference type="PANTHER" id="PTHR46112:SF2">
    <property type="entry name" value="XAA-PRO AMINOPEPTIDASE P-RELATED"/>
    <property type="match status" value="1"/>
</dbReference>
<dbReference type="Pfam" id="PF00557">
    <property type="entry name" value="Peptidase_M24"/>
    <property type="match status" value="1"/>
</dbReference>
<proteinExistence type="predicted"/>
<dbReference type="InterPro" id="IPR036005">
    <property type="entry name" value="Creatinase/aminopeptidase-like"/>
</dbReference>
<sequence length="222" mass="25175">MVKTINDIVNRSFDQAIVHARVGITEYELYQILQAQIYLNGAETSGRLRVVFSDSDFDFARGPSDRKLRRGDYIWVDHYLGYGGYVSDRCRLARCGEPADWEIDTYKRVHSLTIELAKSIRPGQSCRDVYSKFLRMWKEADLGELFALPGRIGHGDGLDQTEPPSLSATDETVFKAGMIFTVGPKLEKNGAVFQFEEVFLVGHRENEFLSDFAPEQIPVIKA</sequence>
<dbReference type="SUPFAM" id="SSF55920">
    <property type="entry name" value="Creatinase/aminopeptidase"/>
    <property type="match status" value="1"/>
</dbReference>
<dbReference type="PANTHER" id="PTHR46112">
    <property type="entry name" value="AMINOPEPTIDASE"/>
    <property type="match status" value="1"/>
</dbReference>
<evidence type="ECO:0000313" key="2">
    <source>
        <dbReference type="EMBL" id="GLR87598.1"/>
    </source>
</evidence>
<protein>
    <recommendedName>
        <fullName evidence="1">Peptidase M24 domain-containing protein</fullName>
    </recommendedName>
</protein>
<keyword evidence="3" id="KW-1185">Reference proteome</keyword>
<evidence type="ECO:0000313" key="3">
    <source>
        <dbReference type="Proteomes" id="UP001156905"/>
    </source>
</evidence>
<dbReference type="EMBL" id="BSOW01000015">
    <property type="protein sequence ID" value="GLR87598.1"/>
    <property type="molecule type" value="Genomic_DNA"/>
</dbReference>
<reference evidence="3" key="1">
    <citation type="journal article" date="2019" name="Int. J. Syst. Evol. Microbiol.">
        <title>The Global Catalogue of Microorganisms (GCM) 10K type strain sequencing project: providing services to taxonomists for standard genome sequencing and annotation.</title>
        <authorList>
            <consortium name="The Broad Institute Genomics Platform"/>
            <consortium name="The Broad Institute Genome Sequencing Center for Infectious Disease"/>
            <person name="Wu L."/>
            <person name="Ma J."/>
        </authorList>
    </citation>
    <scope>NUCLEOTIDE SEQUENCE [LARGE SCALE GENOMIC DNA]</scope>
    <source>
        <strain evidence="3">NBRC 102520</strain>
    </source>
</reference>
<evidence type="ECO:0000259" key="1">
    <source>
        <dbReference type="Pfam" id="PF00557"/>
    </source>
</evidence>
<dbReference type="Gene3D" id="3.90.230.10">
    <property type="entry name" value="Creatinase/methionine aminopeptidase superfamily"/>
    <property type="match status" value="1"/>
</dbReference>
<dbReference type="InterPro" id="IPR050659">
    <property type="entry name" value="Peptidase_M24B"/>
</dbReference>
<feature type="domain" description="Peptidase M24" evidence="1">
    <location>
        <begin position="3"/>
        <end position="201"/>
    </location>
</feature>
<organism evidence="2 3">
    <name type="scientific">Bradyrhizobium iriomotense</name>
    <dbReference type="NCBI Taxonomy" id="441950"/>
    <lineage>
        <taxon>Bacteria</taxon>
        <taxon>Pseudomonadati</taxon>
        <taxon>Pseudomonadota</taxon>
        <taxon>Alphaproteobacteria</taxon>
        <taxon>Hyphomicrobiales</taxon>
        <taxon>Nitrobacteraceae</taxon>
        <taxon>Bradyrhizobium</taxon>
    </lineage>
</organism>